<gene>
    <name evidence="2" type="ordered locus">DMR_32440</name>
</gene>
<protein>
    <submittedName>
        <fullName evidence="2">Uncharacterized protein</fullName>
    </submittedName>
</protein>
<reference evidence="2 3" key="1">
    <citation type="journal article" date="2009" name="Genome Res.">
        <title>Whole genome sequence of Desulfovibrio magneticus strain RS-1 revealed common gene clusters in magnetotactic bacteria.</title>
        <authorList>
            <person name="Nakazawa H."/>
            <person name="Arakaki A."/>
            <person name="Narita-Yamada S."/>
            <person name="Yashiro I."/>
            <person name="Jinno K."/>
            <person name="Aoki N."/>
            <person name="Tsuruyama A."/>
            <person name="Okamura Y."/>
            <person name="Tanikawa S."/>
            <person name="Fujita N."/>
            <person name="Takeyama H."/>
            <person name="Matsunaga T."/>
        </authorList>
    </citation>
    <scope>NUCLEOTIDE SEQUENCE [LARGE SCALE GENOMIC DNA]</scope>
    <source>
        <strain evidence="3">ATCC 700980 / DSM 13731 / RS-1</strain>
    </source>
</reference>
<dbReference type="EMBL" id="AP010904">
    <property type="protein sequence ID" value="BAH76735.1"/>
    <property type="molecule type" value="Genomic_DNA"/>
</dbReference>
<proteinExistence type="predicted"/>
<dbReference type="AlphaFoldDB" id="C4XJI5"/>
<feature type="region of interest" description="Disordered" evidence="1">
    <location>
        <begin position="1"/>
        <end position="20"/>
    </location>
</feature>
<evidence type="ECO:0000313" key="2">
    <source>
        <dbReference type="EMBL" id="BAH76735.1"/>
    </source>
</evidence>
<dbReference type="RefSeq" id="WP_015861887.1">
    <property type="nucleotide sequence ID" value="NC_012796.1"/>
</dbReference>
<dbReference type="KEGG" id="dma:DMR_32440"/>
<dbReference type="HOGENOM" id="CLU_581052_0_0_7"/>
<feature type="compositionally biased region" description="Basic and acidic residues" evidence="1">
    <location>
        <begin position="1"/>
        <end position="12"/>
    </location>
</feature>
<evidence type="ECO:0000256" key="1">
    <source>
        <dbReference type="SAM" id="MobiDB-lite"/>
    </source>
</evidence>
<dbReference type="STRING" id="573370.DMR_32440"/>
<dbReference type="InterPro" id="IPR025048">
    <property type="entry name" value="DUF3987"/>
</dbReference>
<dbReference type="Proteomes" id="UP000009071">
    <property type="component" value="Chromosome"/>
</dbReference>
<name>C4XJI5_SOLM1</name>
<dbReference type="OrthoDB" id="5439716at2"/>
<keyword evidence="3" id="KW-1185">Reference proteome</keyword>
<evidence type="ECO:0000313" key="3">
    <source>
        <dbReference type="Proteomes" id="UP000009071"/>
    </source>
</evidence>
<accession>C4XJI5</accession>
<sequence length="470" mass="52632">MANDKNAKKTTDQEEDKDEVLKQKVATVEDQLDNTGVTIDTRGFPSLIKDYIECVRAQTGCDEISATVNTLSLISSVVQKSVCIPKNDLPTKKEGYFQKLYPNLWMIEVNKSGGFKTTAQRIAHGPAYAIQEIIANYNKSKIGSGVVDNLKGAQCQEKDGLYEKNIFLPTRTTFAALLDVLSKKNGGLILSSEFGTWLQQLTGGISSMSMRSTMADLYDVPRFYETATKTGGSITLEEPFISICGATTHSQIAKLLNEEDVLSGFLPRFLLFLPPIKDDIPKALPSVNVNSKYSRVESGMIKFLTSIHDKKEFSLSNGAKRAFNDVHESMYNQVRRETKQIKDYIEPFLRRWSPYILKIAMLLRLAEDEKSTILERLDIEGGGHVVKCAYTSTKWLLSNFILESEVAKRSKAILRYIAKEGGSCIRPKLLKNNGNFNADQMDKIIKYLEETNQIIVIANNLKGKTVYQIA</sequence>
<dbReference type="Pfam" id="PF13148">
    <property type="entry name" value="DUF3987"/>
    <property type="match status" value="1"/>
</dbReference>
<organism evidence="2 3">
    <name type="scientific">Solidesulfovibrio magneticus (strain ATCC 700980 / DSM 13731 / RS-1)</name>
    <name type="common">Desulfovibrio magneticus</name>
    <dbReference type="NCBI Taxonomy" id="573370"/>
    <lineage>
        <taxon>Bacteria</taxon>
        <taxon>Pseudomonadati</taxon>
        <taxon>Thermodesulfobacteriota</taxon>
        <taxon>Desulfovibrionia</taxon>
        <taxon>Desulfovibrionales</taxon>
        <taxon>Desulfovibrionaceae</taxon>
        <taxon>Solidesulfovibrio</taxon>
    </lineage>
</organism>